<name>A0A368GQT2_ANCCA</name>
<reference evidence="2 3" key="1">
    <citation type="submission" date="2014-10" db="EMBL/GenBank/DDBJ databases">
        <title>Draft genome of the hookworm Ancylostoma caninum.</title>
        <authorList>
            <person name="Mitreva M."/>
        </authorList>
    </citation>
    <scope>NUCLEOTIDE SEQUENCE [LARGE SCALE GENOMIC DNA]</scope>
    <source>
        <strain evidence="2 3">Baltimore</strain>
    </source>
</reference>
<feature type="region of interest" description="Disordered" evidence="1">
    <location>
        <begin position="90"/>
        <end position="163"/>
    </location>
</feature>
<sequence length="199" mass="21624">MKWSDFCKRKTADPLRSGESDYVKKYLRGGVFQLCYSVIRAECPTVDRANSEVQHDGRQGNIRLSRLLMRDGGGGSGLEEDFVQTPAGAKLQSPLLDRQPSGKVKSAPRKKESGKAPPPAPPEGESTARGADGANFQPIHVSGRPPNRKDGEAQTGENVVPLLTDQEIRVSKEGGADMAPHERPDVIISGYSIRWKTST</sequence>
<organism evidence="2 3">
    <name type="scientific">Ancylostoma caninum</name>
    <name type="common">Dog hookworm</name>
    <dbReference type="NCBI Taxonomy" id="29170"/>
    <lineage>
        <taxon>Eukaryota</taxon>
        <taxon>Metazoa</taxon>
        <taxon>Ecdysozoa</taxon>
        <taxon>Nematoda</taxon>
        <taxon>Chromadorea</taxon>
        <taxon>Rhabditida</taxon>
        <taxon>Rhabditina</taxon>
        <taxon>Rhabditomorpha</taxon>
        <taxon>Strongyloidea</taxon>
        <taxon>Ancylostomatidae</taxon>
        <taxon>Ancylostomatinae</taxon>
        <taxon>Ancylostoma</taxon>
    </lineage>
</organism>
<evidence type="ECO:0000256" key="1">
    <source>
        <dbReference type="SAM" id="MobiDB-lite"/>
    </source>
</evidence>
<accession>A0A368GQT2</accession>
<evidence type="ECO:0000313" key="2">
    <source>
        <dbReference type="EMBL" id="RCN45649.1"/>
    </source>
</evidence>
<protein>
    <submittedName>
        <fullName evidence="2">Uncharacterized protein</fullName>
    </submittedName>
</protein>
<gene>
    <name evidence="2" type="ORF">ANCCAN_08306</name>
</gene>
<dbReference type="EMBL" id="JOJR01000096">
    <property type="protein sequence ID" value="RCN45649.1"/>
    <property type="molecule type" value="Genomic_DNA"/>
</dbReference>
<keyword evidence="3" id="KW-1185">Reference proteome</keyword>
<dbReference type="AlphaFoldDB" id="A0A368GQT2"/>
<dbReference type="Proteomes" id="UP000252519">
    <property type="component" value="Unassembled WGS sequence"/>
</dbReference>
<proteinExistence type="predicted"/>
<evidence type="ECO:0000313" key="3">
    <source>
        <dbReference type="Proteomes" id="UP000252519"/>
    </source>
</evidence>
<comment type="caution">
    <text evidence="2">The sequence shown here is derived from an EMBL/GenBank/DDBJ whole genome shotgun (WGS) entry which is preliminary data.</text>
</comment>